<keyword evidence="3" id="KW-1185">Reference proteome</keyword>
<accession>A0A9C7GAK9</accession>
<sequence length="71" mass="8214">MKNVLLYSLVILLIATLFSFFLGYWKIGIFIGFVFTGVVSSAGLIYSLKGQEYVHKSWHSDYVNRAKKYRD</sequence>
<organism evidence="2 3">
    <name type="scientific">Pseudoneobacillus rhizosphaerae</name>
    <dbReference type="NCBI Taxonomy" id="2880968"/>
    <lineage>
        <taxon>Bacteria</taxon>
        <taxon>Bacillati</taxon>
        <taxon>Bacillota</taxon>
        <taxon>Bacilli</taxon>
        <taxon>Bacillales</taxon>
        <taxon>Bacillaceae</taxon>
        <taxon>Pseudoneobacillus</taxon>
    </lineage>
</organism>
<reference evidence="2" key="1">
    <citation type="submission" date="2021-10" db="EMBL/GenBank/DDBJ databases">
        <authorList>
            <person name="Criscuolo A."/>
        </authorList>
    </citation>
    <scope>NUCLEOTIDE SEQUENCE</scope>
    <source>
        <strain evidence="2">CIP111885</strain>
    </source>
</reference>
<keyword evidence="1" id="KW-0812">Transmembrane</keyword>
<keyword evidence="1" id="KW-0472">Membrane</keyword>
<comment type="caution">
    <text evidence="2">The sequence shown here is derived from an EMBL/GenBank/DDBJ whole genome shotgun (WGS) entry which is preliminary data.</text>
</comment>
<dbReference type="EMBL" id="CAKJTG010000012">
    <property type="protein sequence ID" value="CAG9608788.1"/>
    <property type="molecule type" value="Genomic_DNA"/>
</dbReference>
<protein>
    <submittedName>
        <fullName evidence="2">Uncharacterized protein</fullName>
    </submittedName>
</protein>
<gene>
    <name evidence="2" type="ORF">NEOCIP111885_02505</name>
</gene>
<feature type="transmembrane region" description="Helical" evidence="1">
    <location>
        <begin position="29"/>
        <end position="48"/>
    </location>
</feature>
<evidence type="ECO:0000313" key="3">
    <source>
        <dbReference type="Proteomes" id="UP000789845"/>
    </source>
</evidence>
<keyword evidence="1" id="KW-1133">Transmembrane helix</keyword>
<evidence type="ECO:0000313" key="2">
    <source>
        <dbReference type="EMBL" id="CAG9608788.1"/>
    </source>
</evidence>
<proteinExistence type="predicted"/>
<dbReference type="RefSeq" id="WP_230497028.1">
    <property type="nucleotide sequence ID" value="NZ_CAKJTG010000012.1"/>
</dbReference>
<name>A0A9C7GAK9_9BACI</name>
<dbReference type="AlphaFoldDB" id="A0A9C7GAK9"/>
<dbReference type="Proteomes" id="UP000789845">
    <property type="component" value="Unassembled WGS sequence"/>
</dbReference>
<evidence type="ECO:0000256" key="1">
    <source>
        <dbReference type="SAM" id="Phobius"/>
    </source>
</evidence>